<feature type="coiled-coil region" evidence="1">
    <location>
        <begin position="870"/>
        <end position="897"/>
    </location>
</feature>
<dbReference type="AlphaFoldDB" id="A0A8S1VN32"/>
<dbReference type="PROSITE" id="PS51840">
    <property type="entry name" value="C2_NT"/>
    <property type="match status" value="1"/>
</dbReference>
<keyword evidence="1" id="KW-0175">Coiled coil</keyword>
<evidence type="ECO:0000259" key="3">
    <source>
        <dbReference type="PROSITE" id="PS51840"/>
    </source>
</evidence>
<evidence type="ECO:0000313" key="4">
    <source>
        <dbReference type="EMBL" id="CAD8177022.1"/>
    </source>
</evidence>
<feature type="coiled-coil region" evidence="1">
    <location>
        <begin position="474"/>
        <end position="501"/>
    </location>
</feature>
<evidence type="ECO:0000313" key="5">
    <source>
        <dbReference type="Proteomes" id="UP000683925"/>
    </source>
</evidence>
<name>A0A8S1VN32_PAROT</name>
<gene>
    <name evidence="4" type="ORF">POCTA_138.1.T0680080</name>
</gene>
<accession>A0A8S1VN32</accession>
<feature type="region of interest" description="Disordered" evidence="2">
    <location>
        <begin position="280"/>
        <end position="302"/>
    </location>
</feature>
<dbReference type="EMBL" id="CAJJDP010000067">
    <property type="protein sequence ID" value="CAD8177022.1"/>
    <property type="molecule type" value="Genomic_DNA"/>
</dbReference>
<dbReference type="Proteomes" id="UP000683925">
    <property type="component" value="Unassembled WGS sequence"/>
</dbReference>
<feature type="compositionally biased region" description="Low complexity" evidence="2">
    <location>
        <begin position="290"/>
        <end position="300"/>
    </location>
</feature>
<keyword evidence="5" id="KW-1185">Reference proteome</keyword>
<feature type="region of interest" description="Disordered" evidence="2">
    <location>
        <begin position="736"/>
        <end position="759"/>
    </location>
</feature>
<organism evidence="4 5">
    <name type="scientific">Paramecium octaurelia</name>
    <dbReference type="NCBI Taxonomy" id="43137"/>
    <lineage>
        <taxon>Eukaryota</taxon>
        <taxon>Sar</taxon>
        <taxon>Alveolata</taxon>
        <taxon>Ciliophora</taxon>
        <taxon>Intramacronucleata</taxon>
        <taxon>Oligohymenophorea</taxon>
        <taxon>Peniculida</taxon>
        <taxon>Parameciidae</taxon>
        <taxon>Paramecium</taxon>
    </lineage>
</organism>
<feature type="domain" description="C2 NT-type" evidence="3">
    <location>
        <begin position="1"/>
        <end position="133"/>
    </location>
</feature>
<evidence type="ECO:0000256" key="1">
    <source>
        <dbReference type="SAM" id="Coils"/>
    </source>
</evidence>
<protein>
    <recommendedName>
        <fullName evidence="3">C2 NT-type domain-containing protein</fullName>
    </recommendedName>
</protein>
<proteinExistence type="predicted"/>
<comment type="caution">
    <text evidence="4">The sequence shown here is derived from an EMBL/GenBank/DDBJ whole genome shotgun (WGS) entry which is preliminary data.</text>
</comment>
<sequence>MNRRGYKFLVEATILNVQLLVHFPCKVQVVIKKGSQKFETQQNYELQQGIAIINENLQFNINATLTQDGNIEENKAQLVVILVTEKGQKSAGFYNLEFSQYLNSQNLEFQEALALDKCPDKKAKLLVNFKITRLAELENDVETNDQSLDLSQVSVITSGQESFNNQSLQKSPDQVLLPEKKLDESGMKQKTPEIENQLLINKDVKINEQNKFIQQLESKINDMVEQEIHQNMIKTYEQQLKDQDKKIQLFHDDNAQINLQLQAQRLTIEKQNEELSKLNKQIQEEKSKSKSSNSQNSQQSAEYVIQSDLQKINSEKEELKELNESLVQKINQINQEIEALKNQVTEKNQQIQNMKNLTSGTISALQQRNLLLEKELAEQKDINSKHADQQSTNAIQNENLIEDLQSALKLKQQEFENLQQKYESELAKKDEIVQSLQQKMDESFRKDVESNRLSHESKTQIISSEKQIDEINVRSKSEQQINRLKNQIQIWQSKYESNQKTLSDYNSEVQYLQRSVEDVPSFLEDQKELVEPLLLLRRAIQRKLQNYNLTQQHFESRVQQLEQELEVCQYKLKLEQSQQFSDPKYQSQTYTKNDEFAKLKETIEQKNEQLKILQLQIDQQKQQESETLKSSEEAKAQLASMRTNFAKCKQQLAESMQEKVFLQAKLAEQQKALKEKNQEIQKEQDLISELEQYNIQMEEALSQTLDQYKLQNTQMKQAYEKEKKLRSELQVQLKTLKEESTKASKGDLPKPKNAEEKQQQCNCKEKIQTYEQKIAELEFQLSDLQLQRLDKAIQRNSIAQIRTSILVSHRESLAFQQMEDANTNNNKGNETTKTKDLEDQNVNATDERFKISKEYQTILERALLTNTQIENKYKNQVKELEDKIEIQAQSLVKMKLEMADLYSAAIDIGGAMLVDKLQIALGIRE</sequence>
<dbReference type="InterPro" id="IPR019448">
    <property type="entry name" value="NT-C2"/>
</dbReference>
<dbReference type="Pfam" id="PF10358">
    <property type="entry name" value="NT-C2"/>
    <property type="match status" value="1"/>
</dbReference>
<dbReference type="OMA" id="KMDESFR"/>
<dbReference type="OrthoDB" id="306963at2759"/>
<evidence type="ECO:0000256" key="2">
    <source>
        <dbReference type="SAM" id="MobiDB-lite"/>
    </source>
</evidence>
<reference evidence="4" key="1">
    <citation type="submission" date="2021-01" db="EMBL/GenBank/DDBJ databases">
        <authorList>
            <consortium name="Genoscope - CEA"/>
            <person name="William W."/>
        </authorList>
    </citation>
    <scope>NUCLEOTIDE SEQUENCE</scope>
</reference>